<evidence type="ECO:0000313" key="1">
    <source>
        <dbReference type="Proteomes" id="UP000887576"/>
    </source>
</evidence>
<dbReference type="Proteomes" id="UP000887576">
    <property type="component" value="Unplaced"/>
</dbReference>
<proteinExistence type="predicted"/>
<dbReference type="WBParaSite" id="JU765_v2.g17649.t2">
    <property type="protein sequence ID" value="JU765_v2.g17649.t2"/>
    <property type="gene ID" value="JU765_v2.g17649"/>
</dbReference>
<reference evidence="2" key="1">
    <citation type="submission" date="2025-08" db="UniProtKB">
        <authorList>
            <consortium name="WormBaseParasite"/>
        </authorList>
    </citation>
    <scope>IDENTIFICATION</scope>
</reference>
<accession>A0AC34QM36</accession>
<sequence length="490" mass="55255">MGKKGGKSGQSKEAVKGGKNCSKEPFSKKGGQSKECVRANQSKEAVKTVSTRSATDTKQSKSTDEEGMINFMARALSHNHWFHGSMPRDEIEDLLKAEGEFLLRRTEVEGKPRFAISVYKKGTIKHILLHYKDGMWNVRDIKKKTLTELINAHVEGKVPVMSDGTKIVKGAARPDFYILHEHIDLKKRKVPVMSDGTKIVKGAARPDFYILHEHIDLKKRLGGGAFGEVYIGIWKKSDTESIEVAVKRLKGMMHKKERIELVREAKLMRRFDHQNIVKIYGVAPQEEPMMIVLELASGGALNGHLQKNPDIAVEKLVSYCKDGARGMCYLASRNVIHRDIAARNCLLGKNDELKISDFGLSVADRSLVKMDKLKSMPIKWLAPECLRKGEFTKKTDVWSFGILMWEIFTRCKTDPFPGETNLEAKKKILSGKQPMQVPPNTPPIPASVMEMCFIQDPAERPDFEGIFKILSPDEKPPINIDNMFETYSPY</sequence>
<organism evidence="1 2">
    <name type="scientific">Panagrolaimus sp. JU765</name>
    <dbReference type="NCBI Taxonomy" id="591449"/>
    <lineage>
        <taxon>Eukaryota</taxon>
        <taxon>Metazoa</taxon>
        <taxon>Ecdysozoa</taxon>
        <taxon>Nematoda</taxon>
        <taxon>Chromadorea</taxon>
        <taxon>Rhabditida</taxon>
        <taxon>Tylenchina</taxon>
        <taxon>Panagrolaimomorpha</taxon>
        <taxon>Panagrolaimoidea</taxon>
        <taxon>Panagrolaimidae</taxon>
        <taxon>Panagrolaimus</taxon>
    </lineage>
</organism>
<protein>
    <submittedName>
        <fullName evidence="2">Tyrosine-protein kinase</fullName>
    </submittedName>
</protein>
<evidence type="ECO:0000313" key="2">
    <source>
        <dbReference type="WBParaSite" id="JU765_v2.g17649.t2"/>
    </source>
</evidence>
<name>A0AC34QM36_9BILA</name>